<sequence length="376" mass="41646">MESSRLFHPVQIGKVRLAHRVGMSPLTRLRASNDHVPLDMVAEYYGQRASTPGTLVISEGTFIGKVDGGVPNVPGIYNQQQIDAWKRVTNAVHRSGSYIFCQLWVLGRAAIAGFAELEGMTIYSSSATSLDPSQAPPRALSLEEIQEKIESYVSAAKNAIDAGFDGVEIHGANGYLIDQFTQDCCNKRTDRYGGSIENRSRFAVEVVTAVSKAIGPERVGIRLSPWSTYNAMKMADPIPQFSDLITRLSVLHLAYLHLIEARITGVEEAASIPDPSETLAFAYDLWKGPLLVGGGFTPEDAQRLVDVEHPDKDIVVMFGRRFLSTPDLPFRIRKNIPLSEYDRDTFYLPQEATGYIDYPFSDEFLEGEGEEGKQQH</sequence>
<dbReference type="InterPro" id="IPR001155">
    <property type="entry name" value="OxRdtase_FMN_N"/>
</dbReference>
<gene>
    <name evidence="3" type="ORF">SAMD00023353_0702800</name>
</gene>
<dbReference type="PANTHER" id="PTHR22893">
    <property type="entry name" value="NADH OXIDOREDUCTASE-RELATED"/>
    <property type="match status" value="1"/>
</dbReference>
<dbReference type="CDD" id="cd02933">
    <property type="entry name" value="OYE_like_FMN"/>
    <property type="match status" value="1"/>
</dbReference>
<dbReference type="InterPro" id="IPR045247">
    <property type="entry name" value="Oye-like"/>
</dbReference>
<dbReference type="InterPro" id="IPR013785">
    <property type="entry name" value="Aldolase_TIM"/>
</dbReference>
<evidence type="ECO:0000259" key="2">
    <source>
        <dbReference type="Pfam" id="PF00724"/>
    </source>
</evidence>
<reference evidence="3" key="1">
    <citation type="submission" date="2016-03" db="EMBL/GenBank/DDBJ databases">
        <title>Draft genome sequence of Rosellinia necatrix.</title>
        <authorList>
            <person name="Kanematsu S."/>
        </authorList>
    </citation>
    <scope>NUCLEOTIDE SEQUENCE [LARGE SCALE GENOMIC DNA]</scope>
    <source>
        <strain evidence="3">W97</strain>
    </source>
</reference>
<keyword evidence="4" id="KW-1185">Reference proteome</keyword>
<evidence type="ECO:0000313" key="4">
    <source>
        <dbReference type="Proteomes" id="UP000054516"/>
    </source>
</evidence>
<dbReference type="AlphaFoldDB" id="A0A1S7UM79"/>
<dbReference type="GO" id="GO:0010181">
    <property type="term" value="F:FMN binding"/>
    <property type="evidence" value="ECO:0007669"/>
    <property type="project" value="InterPro"/>
</dbReference>
<protein>
    <submittedName>
        <fullName evidence="3">Putative aldolase-type TIM barrel</fullName>
    </submittedName>
</protein>
<feature type="domain" description="NADH:flavin oxidoreductase/NADH oxidase N-terminal" evidence="2">
    <location>
        <begin position="6"/>
        <end position="338"/>
    </location>
</feature>
<evidence type="ECO:0000313" key="3">
    <source>
        <dbReference type="EMBL" id="GAP84453.1"/>
    </source>
</evidence>
<dbReference type="OMA" id="YMECHDS"/>
<organism evidence="3">
    <name type="scientific">Rosellinia necatrix</name>
    <name type="common">White root-rot fungus</name>
    <dbReference type="NCBI Taxonomy" id="77044"/>
    <lineage>
        <taxon>Eukaryota</taxon>
        <taxon>Fungi</taxon>
        <taxon>Dikarya</taxon>
        <taxon>Ascomycota</taxon>
        <taxon>Pezizomycotina</taxon>
        <taxon>Sordariomycetes</taxon>
        <taxon>Xylariomycetidae</taxon>
        <taxon>Xylariales</taxon>
        <taxon>Xylariaceae</taxon>
        <taxon>Rosellinia</taxon>
    </lineage>
</organism>
<evidence type="ECO:0000256" key="1">
    <source>
        <dbReference type="ARBA" id="ARBA00022630"/>
    </source>
</evidence>
<dbReference type="Proteomes" id="UP000054516">
    <property type="component" value="Unassembled WGS sequence"/>
</dbReference>
<accession>A0A1S7UM79</accession>
<name>A0A1S7UM79_ROSNE</name>
<proteinExistence type="predicted"/>
<dbReference type="Gene3D" id="3.20.20.70">
    <property type="entry name" value="Aldolase class I"/>
    <property type="match status" value="1"/>
</dbReference>
<dbReference type="Pfam" id="PF00724">
    <property type="entry name" value="Oxidored_FMN"/>
    <property type="match status" value="1"/>
</dbReference>
<dbReference type="GO" id="GO:0003959">
    <property type="term" value="F:NADPH dehydrogenase activity"/>
    <property type="evidence" value="ECO:0007669"/>
    <property type="project" value="TreeGrafter"/>
</dbReference>
<dbReference type="SUPFAM" id="SSF51395">
    <property type="entry name" value="FMN-linked oxidoreductases"/>
    <property type="match status" value="1"/>
</dbReference>
<dbReference type="OrthoDB" id="276546at2759"/>
<dbReference type="EMBL" id="DF977452">
    <property type="protein sequence ID" value="GAP84453.1"/>
    <property type="molecule type" value="Genomic_DNA"/>
</dbReference>
<dbReference type="PANTHER" id="PTHR22893:SF91">
    <property type="entry name" value="NADPH DEHYDROGENASE 2-RELATED"/>
    <property type="match status" value="1"/>
</dbReference>
<dbReference type="FunFam" id="3.20.20.70:FF:000138">
    <property type="entry name" value="NADPH dehydrogenase 1"/>
    <property type="match status" value="1"/>
</dbReference>
<dbReference type="STRING" id="77044.A0A1S7UM79"/>
<keyword evidence="1" id="KW-0285">Flavoprotein</keyword>